<dbReference type="RefSeq" id="WP_091810665.1">
    <property type="nucleotide sequence ID" value="NZ_CP016354.1"/>
</dbReference>
<dbReference type="GO" id="GO:0003677">
    <property type="term" value="F:DNA binding"/>
    <property type="evidence" value="ECO:0007669"/>
    <property type="project" value="InterPro"/>
</dbReference>
<dbReference type="GO" id="GO:0015074">
    <property type="term" value="P:DNA integration"/>
    <property type="evidence" value="ECO:0007669"/>
    <property type="project" value="InterPro"/>
</dbReference>
<dbReference type="InterPro" id="IPR013762">
    <property type="entry name" value="Integrase-like_cat_sf"/>
</dbReference>
<evidence type="ECO:0000313" key="1">
    <source>
        <dbReference type="EMBL" id="SDD96950.1"/>
    </source>
</evidence>
<organism evidence="1 2">
    <name type="scientific">Prauserella marina</name>
    <dbReference type="NCBI Taxonomy" id="530584"/>
    <lineage>
        <taxon>Bacteria</taxon>
        <taxon>Bacillati</taxon>
        <taxon>Actinomycetota</taxon>
        <taxon>Actinomycetes</taxon>
        <taxon>Pseudonocardiales</taxon>
        <taxon>Pseudonocardiaceae</taxon>
        <taxon>Prauserella</taxon>
    </lineage>
</organism>
<name>A0A222W1A3_9PSEU</name>
<evidence type="ECO:0000313" key="2">
    <source>
        <dbReference type="Proteomes" id="UP000199494"/>
    </source>
</evidence>
<dbReference type="STRING" id="530584.SAMN05421630_11592"/>
<dbReference type="GO" id="GO:0006310">
    <property type="term" value="P:DNA recombination"/>
    <property type="evidence" value="ECO:0007669"/>
    <property type="project" value="InterPro"/>
</dbReference>
<dbReference type="AlphaFoldDB" id="A0A222W1A3"/>
<dbReference type="InterPro" id="IPR011010">
    <property type="entry name" value="DNA_brk_join_enz"/>
</dbReference>
<dbReference type="EMBL" id="FMZE01000015">
    <property type="protein sequence ID" value="SDD96950.1"/>
    <property type="molecule type" value="Genomic_DNA"/>
</dbReference>
<protein>
    <submittedName>
        <fullName evidence="1">Uncharacterized protein</fullName>
    </submittedName>
</protein>
<dbReference type="OrthoDB" id="8776710at2"/>
<dbReference type="KEGG" id="pmad:BAY61_32310"/>
<proteinExistence type="predicted"/>
<reference evidence="1 2" key="1">
    <citation type="submission" date="2016-10" db="EMBL/GenBank/DDBJ databases">
        <authorList>
            <person name="de Groot N.N."/>
        </authorList>
    </citation>
    <scope>NUCLEOTIDE SEQUENCE [LARGE SCALE GENOMIC DNA]</scope>
    <source>
        <strain evidence="1 2">CGMCC 4.5506</strain>
    </source>
</reference>
<sequence>MTSPTPLSAPHPLDEVFVLNGRRLRDGMRLEETSRFRDAHWRLDPACWQQHVRRWRLNFGLVPARYRLVAKELFYGMLSGELPPGEPRPDLASVLRVFSALSTFLKWLDTRAPRPGRLAGPALSELTGDDLLAYHRHLKDTVRNEGTRGNKRAAVRYLWRFRAALTVDRLPFDPAHLDGWSESRRSLYSENATDRIPEAVHGPLLTWALRFVDDFAEDILAADGEWWRLRDAARRSTAGTNTGAHEKIQAVLADYLARHRPLPGYRGAVNVRHLAAEAGCARRAVERYKTEVMAAVDVVGVSDFGYLDFAVTGRLDGEPWIERIASTLNSDRGLASLARMLHAAAAIVVLFLSGMRECEVKHLRRGCVQVQRDAHGRPYRWKVASLAFKGETEVEGVPATWVVGAPAARAIGVLERLQPADADLLFAVLPHNPRNSTATGRRNHAMTTSATNHQLNDFVQWVNQYCATHGRADGIPAVNGEPWRLSIRQFRRTLAWFIARRPGGAIAGAIHYRHHAVQVFEGYAGTSESGFRAEVESEQALARGEQLLAMVDQHEHKNLAGPAADEAARRLEDFGDRARFAGKVITDRRRLDRLMNRGDPAIYPGKYVTCIHTHATALCQQRRDSDGALRPDHGTCKPLACRNVALTADNIDNLRDEAARIDRELQARPVLPPLVTHQLRTRATEIETFLARHTRPDTEDT</sequence>
<gene>
    <name evidence="1" type="ORF">SAMN05421630_11592</name>
</gene>
<accession>A0A222W1A3</accession>
<keyword evidence="2" id="KW-1185">Reference proteome</keyword>
<dbReference type="Gene3D" id="1.10.443.10">
    <property type="entry name" value="Intergrase catalytic core"/>
    <property type="match status" value="1"/>
</dbReference>
<dbReference type="SUPFAM" id="SSF56349">
    <property type="entry name" value="DNA breaking-rejoining enzymes"/>
    <property type="match status" value="1"/>
</dbReference>
<dbReference type="Proteomes" id="UP000199494">
    <property type="component" value="Unassembled WGS sequence"/>
</dbReference>